<keyword evidence="4" id="KW-0539">Nucleus</keyword>
<comment type="similarity">
    <text evidence="2">Belongs to the NUP186/NUP192/NUP205 family.</text>
</comment>
<dbReference type="InterPro" id="IPR021827">
    <property type="entry name" value="Nup186/Nup192/Nup205"/>
</dbReference>
<evidence type="ECO:0000256" key="3">
    <source>
        <dbReference type="ARBA" id="ARBA00022448"/>
    </source>
</evidence>
<feature type="region of interest" description="Disordered" evidence="5">
    <location>
        <begin position="339"/>
        <end position="367"/>
    </location>
</feature>
<dbReference type="AlphaFoldDB" id="A0A504YRD3"/>
<dbReference type="GO" id="GO:0044611">
    <property type="term" value="C:nuclear pore inner ring"/>
    <property type="evidence" value="ECO:0007669"/>
    <property type="project" value="TreeGrafter"/>
</dbReference>
<dbReference type="GO" id="GO:0017056">
    <property type="term" value="F:structural constituent of nuclear pore"/>
    <property type="evidence" value="ECO:0007669"/>
    <property type="project" value="TreeGrafter"/>
</dbReference>
<dbReference type="Proteomes" id="UP000316759">
    <property type="component" value="Unassembled WGS sequence"/>
</dbReference>
<evidence type="ECO:0000313" key="6">
    <source>
        <dbReference type="EMBL" id="TPP63753.1"/>
    </source>
</evidence>
<organism evidence="6 7">
    <name type="scientific">Fasciola gigantica</name>
    <name type="common">Giant liver fluke</name>
    <dbReference type="NCBI Taxonomy" id="46835"/>
    <lineage>
        <taxon>Eukaryota</taxon>
        <taxon>Metazoa</taxon>
        <taxon>Spiralia</taxon>
        <taxon>Lophotrochozoa</taxon>
        <taxon>Platyhelminthes</taxon>
        <taxon>Trematoda</taxon>
        <taxon>Digenea</taxon>
        <taxon>Plagiorchiida</taxon>
        <taxon>Echinostomata</taxon>
        <taxon>Echinostomatoidea</taxon>
        <taxon>Fasciolidae</taxon>
        <taxon>Fasciola</taxon>
    </lineage>
</organism>
<dbReference type="STRING" id="46835.A0A504YRD3"/>
<evidence type="ECO:0000256" key="5">
    <source>
        <dbReference type="SAM" id="MobiDB-lite"/>
    </source>
</evidence>
<dbReference type="OrthoDB" id="2019644at2759"/>
<keyword evidence="7" id="KW-1185">Reference proteome</keyword>
<proteinExistence type="inferred from homology"/>
<dbReference type="EMBL" id="SUNJ01005285">
    <property type="protein sequence ID" value="TPP63753.1"/>
    <property type="molecule type" value="Genomic_DNA"/>
</dbReference>
<dbReference type="GO" id="GO:0006999">
    <property type="term" value="P:nuclear pore organization"/>
    <property type="evidence" value="ECO:0007669"/>
    <property type="project" value="TreeGrafter"/>
</dbReference>
<feature type="compositionally biased region" description="Low complexity" evidence="5">
    <location>
        <begin position="349"/>
        <end position="359"/>
    </location>
</feature>
<evidence type="ECO:0000313" key="7">
    <source>
        <dbReference type="Proteomes" id="UP000316759"/>
    </source>
</evidence>
<reference evidence="6 7" key="1">
    <citation type="submission" date="2019-04" db="EMBL/GenBank/DDBJ databases">
        <title>Annotation for the trematode Fasciola gigantica.</title>
        <authorList>
            <person name="Choi Y.-J."/>
        </authorList>
    </citation>
    <scope>NUCLEOTIDE SEQUENCE [LARGE SCALE GENOMIC DNA]</scope>
    <source>
        <strain evidence="6">Uganda_cow_1</strain>
    </source>
</reference>
<protein>
    <recommendedName>
        <fullName evidence="8">Nuclear pore complex protein Nup205</fullName>
    </recommendedName>
</protein>
<comment type="caution">
    <text evidence="6">The sequence shown here is derived from an EMBL/GenBank/DDBJ whole genome shotgun (WGS) entry which is preliminary data.</text>
</comment>
<evidence type="ECO:0000256" key="1">
    <source>
        <dbReference type="ARBA" id="ARBA00004123"/>
    </source>
</evidence>
<sequence>MWSTCRSLQHLVIDVIKNGQESRLLELEVSLVKHKDLFLFPLKPLGKDSSHREAVKRSAKEPISLPYVQQKVALSQDFIDEVLVLSDLFEANELLMVELLLTAIIDTLRTIILSREGRAWSPSLSEGIIEVIQKFTSDLWDCGFLYNVIGTLKSFDATKEFSRLERAQALGASKHRHDVYQLLRNIQNTLSECVLLWSCQSALSISEFRLVLDCFLHSEVPREDNAHETQQETSMKSPIPISHSRAHLLMSLLYTLDPFPLFAISPEQLSELSEEDLSHPLYSDRTFACTIGQLLDDEKNSLEALADPDSSDRAAVVALLRLAWAICLRRTVHLRHELSRRQQNQLTRSPTTSPTPGGSDNRNLVDNSYGVDEDEELQAAMGIEAGALEFIRKRLLQVVGFDREVLWFCRVHSIITDLIVHMPNRVKEIRLRDENLLRRTGFDPASTGSGFANFLLLIAELYNQPGSRLHARFSLEYWWPSGELAVMGMTTGGTLTGFQGAEFFPGLRGFPTRSPSKAVTLQNRNSETDNIRQDPVARSLFASTTHWQVIPTCIGLLSCPISLGLKADLLHLLTALSRSSTIGTLIWRHITMSELFPVSLQRTTQQPLTPCGLNTEMDEVEPRVEEYPVTRAFLALTTVLMPQLIEVSRDVGGGGGGGGGGSSNNINVTGPVGRPFGPDTKDMTLPTSEESALLQSTSLVATIKFLTNSVFLKHNMRAYRDPNERWDIAAACLVLFDGCVEQFLTRLDSAAAVVLNTLPNSKTASNLPLTDRHGPGSGFSDATHSFDWASALLTGVCEMENEPPATQSRLRSQTHSSLSSMATLLGQLRLPPGWPYSDPGFYLSTQLLSDSAVFRTLTGLLEVGLHRMLEYPLPDGPPVGMVHATAAGLQLIRRLLAQEETLHTFLRRTTNNPSFGVLRVHTHTLALPGPSGLNSTVLPTCLSRLLLSINARTGRADLLSTLLRFGIFAEELPDHCAHMMDILRSLVTRIRPHSDLLAVLTADESSRRELLGIFAGLIKWSTQCDVNELATESGGDDQVVARLAVSTRSMWIVLLHSLTNGYFTDVS</sequence>
<gene>
    <name evidence="6" type="ORF">FGIG_01795</name>
</gene>
<accession>A0A504YRD3</accession>
<evidence type="ECO:0000256" key="4">
    <source>
        <dbReference type="ARBA" id="ARBA00023242"/>
    </source>
</evidence>
<keyword evidence="3" id="KW-0813">Transport</keyword>
<evidence type="ECO:0000256" key="2">
    <source>
        <dbReference type="ARBA" id="ARBA00005892"/>
    </source>
</evidence>
<dbReference type="PANTHER" id="PTHR31344:SF0">
    <property type="entry name" value="NUCLEAR PORE COMPLEX PROTEIN NUP205"/>
    <property type="match status" value="1"/>
</dbReference>
<comment type="subcellular location">
    <subcellularLocation>
        <location evidence="1">Nucleus</location>
    </subcellularLocation>
</comment>
<dbReference type="PANTHER" id="PTHR31344">
    <property type="entry name" value="NUCLEAR PORE COMPLEX PROTEIN NUP205"/>
    <property type="match status" value="1"/>
</dbReference>
<dbReference type="Pfam" id="PF11894">
    <property type="entry name" value="Nup192"/>
    <property type="match status" value="2"/>
</dbReference>
<name>A0A504YRD3_FASGI</name>
<evidence type="ECO:0008006" key="8">
    <source>
        <dbReference type="Google" id="ProtNLM"/>
    </source>
</evidence>